<evidence type="ECO:0000259" key="1">
    <source>
        <dbReference type="Pfam" id="PF01261"/>
    </source>
</evidence>
<comment type="caution">
    <text evidence="2">The sequence shown here is derived from an EMBL/GenBank/DDBJ whole genome shotgun (WGS) entry which is preliminary data.</text>
</comment>
<reference evidence="2 3" key="1">
    <citation type="submission" date="2023-07" db="EMBL/GenBank/DDBJ databases">
        <title>Sequencing the genomes of 1000 actinobacteria strains.</title>
        <authorList>
            <person name="Klenk H.-P."/>
        </authorList>
    </citation>
    <scope>NUCLEOTIDE SEQUENCE [LARGE SCALE GENOMIC DNA]</scope>
    <source>
        <strain evidence="2 3">DSM 44388</strain>
    </source>
</reference>
<organism evidence="2 3">
    <name type="scientific">Kineosporia succinea</name>
    <dbReference type="NCBI Taxonomy" id="84632"/>
    <lineage>
        <taxon>Bacteria</taxon>
        <taxon>Bacillati</taxon>
        <taxon>Actinomycetota</taxon>
        <taxon>Actinomycetes</taxon>
        <taxon>Kineosporiales</taxon>
        <taxon>Kineosporiaceae</taxon>
        <taxon>Kineosporia</taxon>
    </lineage>
</organism>
<dbReference type="InterPro" id="IPR013022">
    <property type="entry name" value="Xyl_isomerase-like_TIM-brl"/>
</dbReference>
<dbReference type="InterPro" id="IPR036237">
    <property type="entry name" value="Xyl_isomerase-like_sf"/>
</dbReference>
<dbReference type="EMBL" id="JAUSQZ010000001">
    <property type="protein sequence ID" value="MDP9825815.1"/>
    <property type="molecule type" value="Genomic_DNA"/>
</dbReference>
<dbReference type="SUPFAM" id="SSF51658">
    <property type="entry name" value="Xylose isomerase-like"/>
    <property type="match status" value="1"/>
</dbReference>
<dbReference type="Gene3D" id="3.20.20.150">
    <property type="entry name" value="Divalent-metal-dependent TIM barrel enzymes"/>
    <property type="match status" value="1"/>
</dbReference>
<accession>A0ABT9P146</accession>
<dbReference type="Proteomes" id="UP001235712">
    <property type="component" value="Unassembled WGS sequence"/>
</dbReference>
<evidence type="ECO:0000313" key="3">
    <source>
        <dbReference type="Proteomes" id="UP001235712"/>
    </source>
</evidence>
<name>A0ABT9P146_9ACTN</name>
<keyword evidence="3" id="KW-1185">Reference proteome</keyword>
<dbReference type="PANTHER" id="PTHR12110">
    <property type="entry name" value="HYDROXYPYRUVATE ISOMERASE"/>
    <property type="match status" value="1"/>
</dbReference>
<dbReference type="RefSeq" id="WP_307239979.1">
    <property type="nucleotide sequence ID" value="NZ_JAUSQZ010000001.1"/>
</dbReference>
<dbReference type="Pfam" id="PF01261">
    <property type="entry name" value="AP_endonuc_2"/>
    <property type="match status" value="1"/>
</dbReference>
<keyword evidence="2" id="KW-0413">Isomerase</keyword>
<dbReference type="GO" id="GO:0016853">
    <property type="term" value="F:isomerase activity"/>
    <property type="evidence" value="ECO:0007669"/>
    <property type="project" value="UniProtKB-KW"/>
</dbReference>
<feature type="domain" description="Xylose isomerase-like TIM barrel" evidence="1">
    <location>
        <begin position="23"/>
        <end position="271"/>
    </location>
</feature>
<dbReference type="PANTHER" id="PTHR12110:SF52">
    <property type="entry name" value="XYLOSE ISOMERASE"/>
    <property type="match status" value="1"/>
</dbReference>
<dbReference type="InterPro" id="IPR050312">
    <property type="entry name" value="IolE/XylAMocC-like"/>
</dbReference>
<proteinExistence type="predicted"/>
<evidence type="ECO:0000313" key="2">
    <source>
        <dbReference type="EMBL" id="MDP9825815.1"/>
    </source>
</evidence>
<protein>
    <submittedName>
        <fullName evidence="2">Sugar phosphate isomerase/epimerase</fullName>
    </submittedName>
</protein>
<sequence>MPGLRYAYVTNGLGDHRLDDALSLLADHGYKGVGLTLDHHHLDPFGPDLPRKVAVIADRLRDLGLAVVVETGGRFVMDPRRKHEPTLLSDEGRDRRVEFLRIATRVANDLGAEAVSFWSGARHPSVGPGLAWRRVLQGCEAVLMTAEPLGVKLAFEPEPGMYIESVDDWRALDEQLSHPLFGLTLDIGHCLVTEKRPVPEVIEQVRDNLTYVQIDDMPRGVHQHLNFGEGDVDFPPVMRALKGFEGLVAVELSRHSHTAHTAVPRAIEFLRHAEHVRPREDFT</sequence>
<gene>
    <name evidence="2" type="ORF">J2S57_001564</name>
</gene>